<dbReference type="AlphaFoldDB" id="A0A563U3G7"/>
<evidence type="ECO:0000259" key="2">
    <source>
        <dbReference type="Pfam" id="PF19291"/>
    </source>
</evidence>
<feature type="domain" description="Trehalase-like N-terminal" evidence="2">
    <location>
        <begin position="4"/>
        <end position="95"/>
    </location>
</feature>
<feature type="domain" description="GH15-like" evidence="1">
    <location>
        <begin position="206"/>
        <end position="506"/>
    </location>
</feature>
<dbReference type="GO" id="GO:0005975">
    <property type="term" value="P:carbohydrate metabolic process"/>
    <property type="evidence" value="ECO:0007669"/>
    <property type="project" value="InterPro"/>
</dbReference>
<keyword evidence="4" id="KW-1185">Reference proteome</keyword>
<dbReference type="GO" id="GO:0004553">
    <property type="term" value="F:hydrolase activity, hydrolyzing O-glycosyl compounds"/>
    <property type="evidence" value="ECO:0007669"/>
    <property type="project" value="TreeGrafter"/>
</dbReference>
<dbReference type="OrthoDB" id="3902805at2"/>
<dbReference type="Pfam" id="PF19291">
    <property type="entry name" value="TREH_N"/>
    <property type="match status" value="1"/>
</dbReference>
<dbReference type="InterPro" id="IPR012341">
    <property type="entry name" value="6hp_glycosidase-like_sf"/>
</dbReference>
<accession>A0A563U3G7</accession>
<dbReference type="EMBL" id="VOEJ01000008">
    <property type="protein sequence ID" value="TWR25891.1"/>
    <property type="molecule type" value="Genomic_DNA"/>
</dbReference>
<dbReference type="PANTHER" id="PTHR31616:SF0">
    <property type="entry name" value="GLUCAN 1,4-ALPHA-GLUCOSIDASE"/>
    <property type="match status" value="1"/>
</dbReference>
<keyword evidence="3" id="KW-0378">Hydrolase</keyword>
<dbReference type="InterPro" id="IPR011613">
    <property type="entry name" value="GH15-like"/>
</dbReference>
<proteinExistence type="predicted"/>
<dbReference type="Proteomes" id="UP000320042">
    <property type="component" value="Unassembled WGS sequence"/>
</dbReference>
<dbReference type="Pfam" id="PF00723">
    <property type="entry name" value="Glyco_hydro_15"/>
    <property type="match status" value="2"/>
</dbReference>
<organism evidence="3 4">
    <name type="scientific">Mucilaginibacter pallidiroseus</name>
    <dbReference type="NCBI Taxonomy" id="2599295"/>
    <lineage>
        <taxon>Bacteria</taxon>
        <taxon>Pseudomonadati</taxon>
        <taxon>Bacteroidota</taxon>
        <taxon>Sphingobacteriia</taxon>
        <taxon>Sphingobacteriales</taxon>
        <taxon>Sphingobacteriaceae</taxon>
        <taxon>Mucilaginibacter</taxon>
    </lineage>
</organism>
<evidence type="ECO:0000313" key="3">
    <source>
        <dbReference type="EMBL" id="TWR25891.1"/>
    </source>
</evidence>
<dbReference type="RefSeq" id="WP_146383049.1">
    <property type="nucleotide sequence ID" value="NZ_VOEJ01000008.1"/>
</dbReference>
<dbReference type="InterPro" id="IPR045582">
    <property type="entry name" value="Trehalase-like_N"/>
</dbReference>
<dbReference type="Gene3D" id="1.50.10.10">
    <property type="match status" value="1"/>
</dbReference>
<evidence type="ECO:0000259" key="1">
    <source>
        <dbReference type="Pfam" id="PF00723"/>
    </source>
</evidence>
<dbReference type="InterPro" id="IPR008928">
    <property type="entry name" value="6-hairpin_glycosidase_sf"/>
</dbReference>
<reference evidence="3 4" key="1">
    <citation type="submission" date="2019-07" db="EMBL/GenBank/DDBJ databases">
        <authorList>
            <person name="Kim J."/>
        </authorList>
    </citation>
    <scope>NUCLEOTIDE SEQUENCE [LARGE SCALE GENOMIC DNA]</scope>
    <source>
        <strain evidence="4">dk17</strain>
    </source>
</reference>
<feature type="domain" description="GH15-like" evidence="1">
    <location>
        <begin position="516"/>
        <end position="560"/>
    </location>
</feature>
<evidence type="ECO:0000313" key="4">
    <source>
        <dbReference type="Proteomes" id="UP000320042"/>
    </source>
</evidence>
<comment type="caution">
    <text evidence="3">The sequence shown here is derived from an EMBL/GenBank/DDBJ whole genome shotgun (WGS) entry which is preliminary data.</text>
</comment>
<dbReference type="SUPFAM" id="SSF48208">
    <property type="entry name" value="Six-hairpin glycosidases"/>
    <property type="match status" value="1"/>
</dbReference>
<name>A0A563U3G7_9SPHI</name>
<protein>
    <submittedName>
        <fullName evidence="3">Glycoside hydrolase family 15 protein</fullName>
    </submittedName>
</protein>
<sequence length="569" mass="63426">MKQPSISSLAVISDRHTCAILDKEGTISWYCPGAFDSAALFSSLIDEAKAGFWEVSNQNLSFLKRKFADRSSVLITSFEAADKQFTLTDFMPLDKPYKGVCRQFNDVPPDFSWKIRLRADYGLQTAKFTQKNHNTIHLSDEGIWLHSAHELTIEGDVVKCFIPAGESSWAALINTDKMDEGEFNEALSSTLKSWKEIKGHVDYSGPYEAGVRNSLRALQQMVYEPTGGIIAAPTTGLPEVIGGKRNYDYRYVWMRDAALITSSLVGLDTDGKVEKAFMSFVSGAMIKNNQSHVSCFYGIDQTIRKDVRYLPLSGYEGSRPLMAGNTAADQFQLDAEASILLACGAIYAKTDERPAWDTVELIADYICKNWERKDNGIWEEEQIQHYTSSKGLAARALEVMAQYQDDKEIAERWLYNAGLIRDFIAANCITIYGAFAVHAGSEDVDISCALLASFGFVDANDKHLKATINAIEERYSDGNLYRRHLMEFDSANEGVFLAASCWMAHYYVLAKNPAKARLILSAVQDCANDLGYLSEEYDAKAGVMLGNFPQTFVHSSFICAVNELKNFNS</sequence>
<gene>
    <name evidence="3" type="ORF">FPZ43_16560</name>
</gene>
<dbReference type="PANTHER" id="PTHR31616">
    <property type="entry name" value="TREHALASE"/>
    <property type="match status" value="1"/>
</dbReference>